<evidence type="ECO:0008006" key="3">
    <source>
        <dbReference type="Google" id="ProtNLM"/>
    </source>
</evidence>
<proteinExistence type="predicted"/>
<reference evidence="2" key="1">
    <citation type="submission" date="2018-02" db="EMBL/GenBank/DDBJ databases">
        <authorList>
            <person name="Hausmann B."/>
        </authorList>
    </citation>
    <scope>NUCLEOTIDE SEQUENCE [LARGE SCALE GENOMIC DNA]</scope>
    <source>
        <strain evidence="2">Peat soil MAG SbA5</strain>
    </source>
</reference>
<protein>
    <recommendedName>
        <fullName evidence="3">Transposase</fullName>
    </recommendedName>
</protein>
<accession>A0A2N9LSQ7</accession>
<name>A0A2N9LSQ7_9BACT</name>
<dbReference type="AlphaFoldDB" id="A0A2N9LSQ7"/>
<organism evidence="1 2">
    <name type="scientific">Candidatus Sulfuritelmatomonas gaucii</name>
    <dbReference type="NCBI Taxonomy" id="2043161"/>
    <lineage>
        <taxon>Bacteria</taxon>
        <taxon>Pseudomonadati</taxon>
        <taxon>Acidobacteriota</taxon>
        <taxon>Terriglobia</taxon>
        <taxon>Terriglobales</taxon>
        <taxon>Acidobacteriaceae</taxon>
        <taxon>Candidatus Sulfuritelmatomonas</taxon>
    </lineage>
</organism>
<dbReference type="Proteomes" id="UP000239735">
    <property type="component" value="Unassembled WGS sequence"/>
</dbReference>
<dbReference type="EMBL" id="OKRB01000113">
    <property type="protein sequence ID" value="SPE26250.1"/>
    <property type="molecule type" value="Genomic_DNA"/>
</dbReference>
<evidence type="ECO:0000313" key="1">
    <source>
        <dbReference type="EMBL" id="SPE26250.1"/>
    </source>
</evidence>
<dbReference type="SUPFAM" id="SSF53098">
    <property type="entry name" value="Ribonuclease H-like"/>
    <property type="match status" value="1"/>
</dbReference>
<sequence>MHNNCMNRLSTSERARIIAALVEGNSLRSTSRLCNVAFNTVLKLVPEIGLACADYHDAHVRNVRAKRIQCDEIWQFVGAKHKNASPEQKAQGWGDVWTWTAIDADTKLCISFMVGGRDSGWAMDFMEDVANRVRGRVQLTTDGHKPYLEAVENAFGMDIDFATLQKIYGASNEPEKRYSPAKCIGCESKVVMGDPDPKHISTSYVERQNLTMRMSMRRFTRLTNGFSKKAENHAHAVALHFMHYNYCRVHKTLGTTPAMKAGLTDHVWSMEELAGLLESASERQVA</sequence>
<evidence type="ECO:0000313" key="2">
    <source>
        <dbReference type="Proteomes" id="UP000239735"/>
    </source>
</evidence>
<dbReference type="InterPro" id="IPR012337">
    <property type="entry name" value="RNaseH-like_sf"/>
</dbReference>
<gene>
    <name evidence="1" type="ORF">SBA5_540007</name>
</gene>